<organism evidence="1 2">
    <name type="scientific">Acetobacter malorum</name>
    <dbReference type="NCBI Taxonomy" id="178901"/>
    <lineage>
        <taxon>Bacteria</taxon>
        <taxon>Pseudomonadati</taxon>
        <taxon>Pseudomonadota</taxon>
        <taxon>Alphaproteobacteria</taxon>
        <taxon>Acetobacterales</taxon>
        <taxon>Acetobacteraceae</taxon>
        <taxon>Acetobacter</taxon>
    </lineage>
</organism>
<evidence type="ECO:0000313" key="1">
    <source>
        <dbReference type="EMBL" id="KXV68144.1"/>
    </source>
</evidence>
<dbReference type="RefSeq" id="WP_061502268.1">
    <property type="nucleotide sequence ID" value="NZ_LHZX01000312.1"/>
</dbReference>
<name>A0A149UJX4_9PROT</name>
<sequence length="173" mass="19579">MQTQIPQQTTEAAPSELAARQDADLYRYILFILIPSSPSAWVPTLDTACDWMDHARRDAPEGVDPASLAKTCFDEIFMALKGLQPVTDGEPRDVWTKLVHKQISRKCRELNPEKFRRRPRKVVQISSHYDTDTMDYCIHALCSDGEICTLMPGKGWVIEQPIPHDTSIPVTAQ</sequence>
<gene>
    <name evidence="1" type="ORF">AD951_12535</name>
</gene>
<proteinExistence type="predicted"/>
<dbReference type="EMBL" id="LHZX01000312">
    <property type="protein sequence ID" value="KXV68144.1"/>
    <property type="molecule type" value="Genomic_DNA"/>
</dbReference>
<accession>A0A149UJX4</accession>
<protein>
    <submittedName>
        <fullName evidence="1">Uncharacterized protein</fullName>
    </submittedName>
</protein>
<dbReference type="PATRIC" id="fig|178901.14.peg.1449"/>
<dbReference type="AlphaFoldDB" id="A0A149UJX4"/>
<comment type="caution">
    <text evidence="1">The sequence shown here is derived from an EMBL/GenBank/DDBJ whole genome shotgun (WGS) entry which is preliminary data.</text>
</comment>
<reference evidence="1 2" key="1">
    <citation type="submission" date="2015-06" db="EMBL/GenBank/DDBJ databases">
        <title>Improved classification and identification of acetic acid bacteria using matrix-assisted laser desorption/ionization time-of-flight mass spectrometry; Gluconobacter nephelii and Gluconobacter uchimurae are later heterotypic synonyms of Gluconobacter japonicus and Gluconobacter oxydans, respectively.</title>
        <authorList>
            <person name="Li L."/>
            <person name="Cleenwerck I."/>
            <person name="De Vuyst L."/>
            <person name="Vandamme P."/>
        </authorList>
    </citation>
    <scope>NUCLEOTIDE SEQUENCE [LARGE SCALE GENOMIC DNA]</scope>
    <source>
        <strain evidence="1 2">LMG 1699</strain>
    </source>
</reference>
<evidence type="ECO:0000313" key="2">
    <source>
        <dbReference type="Proteomes" id="UP000075377"/>
    </source>
</evidence>
<dbReference type="OrthoDB" id="9893755at2"/>
<dbReference type="Proteomes" id="UP000075377">
    <property type="component" value="Unassembled WGS sequence"/>
</dbReference>